<proteinExistence type="predicted"/>
<feature type="domain" description="DUF6843" evidence="1">
    <location>
        <begin position="2"/>
        <end position="87"/>
    </location>
</feature>
<protein>
    <submittedName>
        <fullName evidence="2">DUF6843 domain-containing protein</fullName>
    </submittedName>
</protein>
<reference evidence="3" key="1">
    <citation type="journal article" date="2019" name="Int. J. Syst. Evol. Microbiol.">
        <title>The Global Catalogue of Microorganisms (GCM) 10K type strain sequencing project: providing services to taxonomists for standard genome sequencing and annotation.</title>
        <authorList>
            <consortium name="The Broad Institute Genomics Platform"/>
            <consortium name="The Broad Institute Genome Sequencing Center for Infectious Disease"/>
            <person name="Wu L."/>
            <person name="Ma J."/>
        </authorList>
    </citation>
    <scope>NUCLEOTIDE SEQUENCE [LARGE SCALE GENOMIC DNA]</scope>
    <source>
        <strain evidence="3">KCTC 22209</strain>
    </source>
</reference>
<organism evidence="2 3">
    <name type="scientific">Sphingobacterium anhuiense</name>
    <dbReference type="NCBI Taxonomy" id="493780"/>
    <lineage>
        <taxon>Bacteria</taxon>
        <taxon>Pseudomonadati</taxon>
        <taxon>Bacteroidota</taxon>
        <taxon>Sphingobacteriia</taxon>
        <taxon>Sphingobacteriales</taxon>
        <taxon>Sphingobacteriaceae</taxon>
        <taxon>Sphingobacterium</taxon>
    </lineage>
</organism>
<dbReference type="InterPro" id="IPR049293">
    <property type="entry name" value="DUF6843"/>
</dbReference>
<evidence type="ECO:0000313" key="2">
    <source>
        <dbReference type="EMBL" id="MFD2903783.1"/>
    </source>
</evidence>
<dbReference type="Pfam" id="PF20862">
    <property type="entry name" value="DUF6843"/>
    <property type="match status" value="1"/>
</dbReference>
<dbReference type="EMBL" id="JBHUPE010000004">
    <property type="protein sequence ID" value="MFD2903783.1"/>
    <property type="molecule type" value="Genomic_DNA"/>
</dbReference>
<dbReference type="RefSeq" id="WP_380919329.1">
    <property type="nucleotide sequence ID" value="NZ_JBHUPE010000004.1"/>
</dbReference>
<gene>
    <name evidence="2" type="ORF">ACFS6I_07610</name>
</gene>
<comment type="caution">
    <text evidence="2">The sequence shown here is derived from an EMBL/GenBank/DDBJ whole genome shotgun (WGS) entry which is preliminary data.</text>
</comment>
<evidence type="ECO:0000259" key="1">
    <source>
        <dbReference type="Pfam" id="PF20862"/>
    </source>
</evidence>
<dbReference type="Proteomes" id="UP001597509">
    <property type="component" value="Unassembled WGS sequence"/>
</dbReference>
<accession>A0ABW5YVT4</accession>
<evidence type="ECO:0000313" key="3">
    <source>
        <dbReference type="Proteomes" id="UP001597509"/>
    </source>
</evidence>
<sequence length="153" mass="17711">MTPETFLIPKDFRGQITLIYNEPCGQTVPKVDGRLIYKIPDNGVMILTNKFETGIIDQEYYFVDNNWNKIGKIPELIQQDFNEDYTLEKNKNEPPRNKVGIFLLGTASGSTAMNENYEFHMMAVTSWDNFRVQDYGGIPDKLIDSLLFECRKK</sequence>
<keyword evidence="3" id="KW-1185">Reference proteome</keyword>
<name>A0ABW5YVT4_9SPHI</name>